<proteinExistence type="inferred from homology"/>
<gene>
    <name evidence="13" type="ORF">B1H18_26180</name>
</gene>
<keyword evidence="10" id="KW-0326">Glycosidase</keyword>
<dbReference type="GO" id="GO:0009253">
    <property type="term" value="P:peptidoglycan catabolic process"/>
    <property type="evidence" value="ECO:0007669"/>
    <property type="project" value="InterPro"/>
</dbReference>
<evidence type="ECO:0000256" key="4">
    <source>
        <dbReference type="ARBA" id="ARBA00012732"/>
    </source>
</evidence>
<comment type="subcellular location">
    <subcellularLocation>
        <location evidence="2">Secreted</location>
    </subcellularLocation>
</comment>
<keyword evidence="5" id="KW-0964">Secreted</keyword>
<dbReference type="GO" id="GO:0016052">
    <property type="term" value="P:carbohydrate catabolic process"/>
    <property type="evidence" value="ECO:0007669"/>
    <property type="project" value="TreeGrafter"/>
</dbReference>
<organism evidence="13 14">
    <name type="scientific">Streptomyces tsukubensis</name>
    <dbReference type="NCBI Taxonomy" id="83656"/>
    <lineage>
        <taxon>Bacteria</taxon>
        <taxon>Bacillati</taxon>
        <taxon>Actinomycetota</taxon>
        <taxon>Actinomycetes</taxon>
        <taxon>Kitasatosporales</taxon>
        <taxon>Streptomycetaceae</taxon>
        <taxon>Streptomyces</taxon>
    </lineage>
</organism>
<dbReference type="Pfam" id="PF01183">
    <property type="entry name" value="Glyco_hydro_25"/>
    <property type="match status" value="1"/>
</dbReference>
<evidence type="ECO:0000256" key="12">
    <source>
        <dbReference type="SAM" id="SignalP"/>
    </source>
</evidence>
<comment type="caution">
    <text evidence="13">The sequence shown here is derived from an EMBL/GenBank/DDBJ whole genome shotgun (WGS) entry which is preliminary data.</text>
</comment>
<dbReference type="PANTHER" id="PTHR34135">
    <property type="entry name" value="LYSOZYME"/>
    <property type="match status" value="1"/>
</dbReference>
<dbReference type="STRING" id="83656.B1H18_26180"/>
<dbReference type="Gene3D" id="3.20.20.80">
    <property type="entry name" value="Glycosidases"/>
    <property type="match status" value="1"/>
</dbReference>
<dbReference type="GO" id="GO:0016998">
    <property type="term" value="P:cell wall macromolecule catabolic process"/>
    <property type="evidence" value="ECO:0007669"/>
    <property type="project" value="InterPro"/>
</dbReference>
<dbReference type="SMART" id="SM00641">
    <property type="entry name" value="Glyco_25"/>
    <property type="match status" value="1"/>
</dbReference>
<dbReference type="InterPro" id="IPR018077">
    <property type="entry name" value="Glyco_hydro_fam25_subgr"/>
</dbReference>
<dbReference type="PROSITE" id="PS51904">
    <property type="entry name" value="GLYCOSYL_HYDROL_F25_2"/>
    <property type="match status" value="1"/>
</dbReference>
<dbReference type="RefSeq" id="WP_077971970.1">
    <property type="nucleotide sequence ID" value="NZ_CP045178.1"/>
</dbReference>
<reference evidence="13 14" key="1">
    <citation type="submission" date="2017-02" db="EMBL/GenBank/DDBJ databases">
        <title>Draft Genome Sequence of Streptomyces tsukubaensis F601, a Producer of the immunosuppressant tacrolimus FK506.</title>
        <authorList>
            <person name="Zong G."/>
            <person name="Zhong C."/>
            <person name="Fu J."/>
            <person name="Qin R."/>
            <person name="Cao G."/>
        </authorList>
    </citation>
    <scope>NUCLEOTIDE SEQUENCE [LARGE SCALE GENOMIC DNA]</scope>
    <source>
        <strain evidence="13 14">F601</strain>
    </source>
</reference>
<evidence type="ECO:0000256" key="1">
    <source>
        <dbReference type="ARBA" id="ARBA00000632"/>
    </source>
</evidence>
<evidence type="ECO:0000313" key="13">
    <source>
        <dbReference type="EMBL" id="OON74004.1"/>
    </source>
</evidence>
<keyword evidence="12" id="KW-0732">Signal</keyword>
<dbReference type="GO" id="GO:0042742">
    <property type="term" value="P:defense response to bacterium"/>
    <property type="evidence" value="ECO:0007669"/>
    <property type="project" value="UniProtKB-KW"/>
</dbReference>
<evidence type="ECO:0000256" key="2">
    <source>
        <dbReference type="ARBA" id="ARBA00004613"/>
    </source>
</evidence>
<evidence type="ECO:0000256" key="7">
    <source>
        <dbReference type="ARBA" id="ARBA00022638"/>
    </source>
</evidence>
<evidence type="ECO:0000256" key="3">
    <source>
        <dbReference type="ARBA" id="ARBA00010646"/>
    </source>
</evidence>
<dbReference type="InterPro" id="IPR017853">
    <property type="entry name" value="GH"/>
</dbReference>
<evidence type="ECO:0000256" key="9">
    <source>
        <dbReference type="ARBA" id="ARBA00023157"/>
    </source>
</evidence>
<dbReference type="PANTHER" id="PTHR34135:SF2">
    <property type="entry name" value="LYSOZYME"/>
    <property type="match status" value="1"/>
</dbReference>
<evidence type="ECO:0000256" key="6">
    <source>
        <dbReference type="ARBA" id="ARBA00022529"/>
    </source>
</evidence>
<comment type="similarity">
    <text evidence="3">Belongs to the glycosyl hydrolase 25 family.</text>
</comment>
<name>A0A1V4A3I0_9ACTN</name>
<sequence length="250" mass="27763">MVLELTTPHHRRVGRTLTVLSLTTLTLAGAAVAGPSAPAADLPRGHDVSSHQKNVDWPRIADKGASFVYVKATESHTYRNPYFDRQYDGARSADLVRGAYHFALPDKSSGKKQAGFFARNGGDGGPDGWTLPPALDLENNPYNAKKRCYGMGADSMRRWITSFSDETLRLTGRRPVIYTTAKWWNDCTNHSKAFARDHALWLANWSRSPGKLPAGWTYWTFWQHAESGKLPGDQNVFNGSTDQLHRFAGG</sequence>
<dbReference type="GO" id="GO:0005576">
    <property type="term" value="C:extracellular region"/>
    <property type="evidence" value="ECO:0007669"/>
    <property type="project" value="UniProtKB-SubCell"/>
</dbReference>
<dbReference type="AlphaFoldDB" id="A0A1V4A3I0"/>
<feature type="signal peptide" evidence="12">
    <location>
        <begin position="1"/>
        <end position="33"/>
    </location>
</feature>
<evidence type="ECO:0000256" key="8">
    <source>
        <dbReference type="ARBA" id="ARBA00022801"/>
    </source>
</evidence>
<evidence type="ECO:0000256" key="5">
    <source>
        <dbReference type="ARBA" id="ARBA00022525"/>
    </source>
</evidence>
<protein>
    <recommendedName>
        <fullName evidence="4">lysozyme</fullName>
        <ecNumber evidence="4">3.2.1.17</ecNumber>
    </recommendedName>
</protein>
<evidence type="ECO:0000256" key="10">
    <source>
        <dbReference type="ARBA" id="ARBA00023295"/>
    </source>
</evidence>
<dbReference type="SUPFAM" id="SSF51445">
    <property type="entry name" value="(Trans)glycosidases"/>
    <property type="match status" value="1"/>
</dbReference>
<feature type="chain" id="PRO_5039200214" description="lysozyme" evidence="12">
    <location>
        <begin position="34"/>
        <end position="250"/>
    </location>
</feature>
<dbReference type="CDD" id="cd06412">
    <property type="entry name" value="GH25_CH-type"/>
    <property type="match status" value="1"/>
</dbReference>
<accession>A0A1V4A3I0</accession>
<comment type="catalytic activity">
    <reaction evidence="1">
        <text>Hydrolysis of (1-&gt;4)-beta-linkages between N-acetylmuramic acid and N-acetyl-D-glucosamine residues in a peptidoglycan and between N-acetyl-D-glucosamine residues in chitodextrins.</text>
        <dbReference type="EC" id="3.2.1.17"/>
    </reaction>
</comment>
<dbReference type="EMBL" id="MVFC01000029">
    <property type="protein sequence ID" value="OON74004.1"/>
    <property type="molecule type" value="Genomic_DNA"/>
</dbReference>
<dbReference type="OrthoDB" id="287365at2"/>
<dbReference type="FunFam" id="3.20.20.80:FF:000060">
    <property type="entry name" value="Lysozyme M1"/>
    <property type="match status" value="1"/>
</dbReference>
<dbReference type="Proteomes" id="UP000190539">
    <property type="component" value="Unassembled WGS sequence"/>
</dbReference>
<dbReference type="GO" id="GO:0003796">
    <property type="term" value="F:lysozyme activity"/>
    <property type="evidence" value="ECO:0007669"/>
    <property type="project" value="UniProtKB-EC"/>
</dbReference>
<evidence type="ECO:0000256" key="11">
    <source>
        <dbReference type="ARBA" id="ARBA00055588"/>
    </source>
</evidence>
<keyword evidence="7" id="KW-0081">Bacteriolytic enzyme</keyword>
<comment type="function">
    <text evidence="11">This enzyme has both lysozyme (acetylmuramidase) and diacetylmuramidase activities.</text>
</comment>
<keyword evidence="6" id="KW-0929">Antimicrobial</keyword>
<keyword evidence="8" id="KW-0378">Hydrolase</keyword>
<keyword evidence="14" id="KW-1185">Reference proteome</keyword>
<dbReference type="EC" id="3.2.1.17" evidence="4"/>
<dbReference type="InterPro" id="IPR002053">
    <property type="entry name" value="Glyco_hydro_25"/>
</dbReference>
<keyword evidence="9" id="KW-1015">Disulfide bond</keyword>
<dbReference type="GO" id="GO:0031640">
    <property type="term" value="P:killing of cells of another organism"/>
    <property type="evidence" value="ECO:0007669"/>
    <property type="project" value="UniProtKB-KW"/>
</dbReference>
<evidence type="ECO:0000313" key="14">
    <source>
        <dbReference type="Proteomes" id="UP000190539"/>
    </source>
</evidence>